<dbReference type="InterPro" id="IPR023214">
    <property type="entry name" value="HAD_sf"/>
</dbReference>
<accession>A0A2U1N9H1</accession>
<keyword evidence="3" id="KW-1185">Reference proteome</keyword>
<reference evidence="2 3" key="1">
    <citation type="journal article" date="2018" name="Mol. Plant">
        <title>The genome of Artemisia annua provides insight into the evolution of Asteraceae family and artemisinin biosynthesis.</title>
        <authorList>
            <person name="Shen Q."/>
            <person name="Zhang L."/>
            <person name="Liao Z."/>
            <person name="Wang S."/>
            <person name="Yan T."/>
            <person name="Shi P."/>
            <person name="Liu M."/>
            <person name="Fu X."/>
            <person name="Pan Q."/>
            <person name="Wang Y."/>
            <person name="Lv Z."/>
            <person name="Lu X."/>
            <person name="Zhang F."/>
            <person name="Jiang W."/>
            <person name="Ma Y."/>
            <person name="Chen M."/>
            <person name="Hao X."/>
            <person name="Li L."/>
            <person name="Tang Y."/>
            <person name="Lv G."/>
            <person name="Zhou Y."/>
            <person name="Sun X."/>
            <person name="Brodelius P.E."/>
            <person name="Rose J.K.C."/>
            <person name="Tang K."/>
        </authorList>
    </citation>
    <scope>NUCLEOTIDE SEQUENCE [LARGE SCALE GENOMIC DNA]</scope>
    <source>
        <strain evidence="3">cv. Huhao1</strain>
        <tissue evidence="2">Leaf</tissue>
    </source>
</reference>
<dbReference type="OrthoDB" id="2929958at2759"/>
<keyword evidence="1" id="KW-0460">Magnesium</keyword>
<protein>
    <submittedName>
        <fullName evidence="2">Cation-transporting P-type ATPase</fullName>
    </submittedName>
</protein>
<proteinExistence type="predicted"/>
<dbReference type="STRING" id="35608.A0A2U1N9H1"/>
<comment type="caution">
    <text evidence="2">The sequence shown here is derived from an EMBL/GenBank/DDBJ whole genome shotgun (WGS) entry which is preliminary data.</text>
</comment>
<gene>
    <name evidence="2" type="ORF">CTI12_AA291990</name>
</gene>
<sequence>MKCKTKHMRALGSVGDVAKFHLNSLGSIPVGVRSIAWCHKDASIAALLIEELIEKVDGFAGVFPEHKYEIVKKLQERKHMCGITSGGKADIGIIVADATDDASEGSLRTQDCTSATSSS</sequence>
<dbReference type="PANTHER" id="PTHR42861">
    <property type="entry name" value="CALCIUM-TRANSPORTING ATPASE"/>
    <property type="match status" value="1"/>
</dbReference>
<evidence type="ECO:0000256" key="1">
    <source>
        <dbReference type="ARBA" id="ARBA00022842"/>
    </source>
</evidence>
<evidence type="ECO:0000313" key="3">
    <source>
        <dbReference type="Proteomes" id="UP000245207"/>
    </source>
</evidence>
<organism evidence="2 3">
    <name type="scientific">Artemisia annua</name>
    <name type="common">Sweet wormwood</name>
    <dbReference type="NCBI Taxonomy" id="35608"/>
    <lineage>
        <taxon>Eukaryota</taxon>
        <taxon>Viridiplantae</taxon>
        <taxon>Streptophyta</taxon>
        <taxon>Embryophyta</taxon>
        <taxon>Tracheophyta</taxon>
        <taxon>Spermatophyta</taxon>
        <taxon>Magnoliopsida</taxon>
        <taxon>eudicotyledons</taxon>
        <taxon>Gunneridae</taxon>
        <taxon>Pentapetalae</taxon>
        <taxon>asterids</taxon>
        <taxon>campanulids</taxon>
        <taxon>Asterales</taxon>
        <taxon>Asteraceae</taxon>
        <taxon>Asteroideae</taxon>
        <taxon>Anthemideae</taxon>
        <taxon>Artemisiinae</taxon>
        <taxon>Artemisia</taxon>
    </lineage>
</organism>
<evidence type="ECO:0000313" key="2">
    <source>
        <dbReference type="EMBL" id="PWA70126.1"/>
    </source>
</evidence>
<dbReference type="EMBL" id="PKPP01003301">
    <property type="protein sequence ID" value="PWA70126.1"/>
    <property type="molecule type" value="Genomic_DNA"/>
</dbReference>
<dbReference type="Proteomes" id="UP000245207">
    <property type="component" value="Unassembled WGS sequence"/>
</dbReference>
<dbReference type="AlphaFoldDB" id="A0A2U1N9H1"/>
<dbReference type="Gene3D" id="3.40.50.1000">
    <property type="entry name" value="HAD superfamily/HAD-like"/>
    <property type="match status" value="1"/>
</dbReference>
<name>A0A2U1N9H1_ARTAN</name>